<feature type="compositionally biased region" description="Basic residues" evidence="1">
    <location>
        <begin position="291"/>
        <end position="307"/>
    </location>
</feature>
<evidence type="ECO:0000313" key="3">
    <source>
        <dbReference type="Proteomes" id="UP000008370"/>
    </source>
</evidence>
<feature type="compositionally biased region" description="Low complexity" evidence="1">
    <location>
        <begin position="221"/>
        <end position="243"/>
    </location>
</feature>
<evidence type="ECO:0000313" key="2">
    <source>
        <dbReference type="EMBL" id="EKM54720.1"/>
    </source>
</evidence>
<dbReference type="GeneID" id="18909245"/>
<dbReference type="HOGENOM" id="CLU_906445_0_0_1"/>
<reference evidence="2 3" key="1">
    <citation type="journal article" date="2012" name="BMC Genomics">
        <title>Comparative genomics of the white-rot fungi, Phanerochaete carnosa and P. chrysosporium, to elucidate the genetic basis of the distinct wood types they colonize.</title>
        <authorList>
            <person name="Suzuki H."/>
            <person name="MacDonald J."/>
            <person name="Syed K."/>
            <person name="Salamov A."/>
            <person name="Hori C."/>
            <person name="Aerts A."/>
            <person name="Henrissat B."/>
            <person name="Wiebenga A."/>
            <person name="vanKuyk P.A."/>
            <person name="Barry K."/>
            <person name="Lindquist E."/>
            <person name="LaButti K."/>
            <person name="Lapidus A."/>
            <person name="Lucas S."/>
            <person name="Coutinho P."/>
            <person name="Gong Y."/>
            <person name="Samejima M."/>
            <person name="Mahadevan R."/>
            <person name="Abou-Zaid M."/>
            <person name="de Vries R.P."/>
            <person name="Igarashi K."/>
            <person name="Yadav J.S."/>
            <person name="Grigoriev I.V."/>
            <person name="Master E.R."/>
        </authorList>
    </citation>
    <scope>NUCLEOTIDE SEQUENCE [LARGE SCALE GENOMIC DNA]</scope>
    <source>
        <strain evidence="2 3">HHB-10118-sp</strain>
    </source>
</reference>
<dbReference type="RefSeq" id="XP_007397402.1">
    <property type="nucleotide sequence ID" value="XM_007397340.1"/>
</dbReference>
<organism evidence="2 3">
    <name type="scientific">Phanerochaete carnosa (strain HHB-10118-sp)</name>
    <name type="common">White-rot fungus</name>
    <name type="synonym">Peniophora carnosa</name>
    <dbReference type="NCBI Taxonomy" id="650164"/>
    <lineage>
        <taxon>Eukaryota</taxon>
        <taxon>Fungi</taxon>
        <taxon>Dikarya</taxon>
        <taxon>Basidiomycota</taxon>
        <taxon>Agaricomycotina</taxon>
        <taxon>Agaricomycetes</taxon>
        <taxon>Polyporales</taxon>
        <taxon>Phanerochaetaceae</taxon>
        <taxon>Phanerochaete</taxon>
    </lineage>
</organism>
<proteinExistence type="predicted"/>
<feature type="compositionally biased region" description="Low complexity" evidence="1">
    <location>
        <begin position="143"/>
        <end position="154"/>
    </location>
</feature>
<dbReference type="EMBL" id="JH930473">
    <property type="protein sequence ID" value="EKM54720.1"/>
    <property type="molecule type" value="Genomic_DNA"/>
</dbReference>
<keyword evidence="3" id="KW-1185">Reference proteome</keyword>
<dbReference type="AlphaFoldDB" id="K5W6D9"/>
<feature type="compositionally biased region" description="Polar residues" evidence="1">
    <location>
        <begin position="158"/>
        <end position="169"/>
    </location>
</feature>
<dbReference type="InParanoid" id="K5W6D9"/>
<feature type="region of interest" description="Disordered" evidence="1">
    <location>
        <begin position="280"/>
        <end position="307"/>
    </location>
</feature>
<evidence type="ECO:0000256" key="1">
    <source>
        <dbReference type="SAM" id="MobiDB-lite"/>
    </source>
</evidence>
<dbReference type="Proteomes" id="UP000008370">
    <property type="component" value="Unassembled WGS sequence"/>
</dbReference>
<accession>K5W6D9</accession>
<dbReference type="KEGG" id="pco:PHACADRAFT_163117"/>
<name>K5W6D9_PHACS</name>
<sequence>MHILVPEPNGSAVQTVPLEPIDTGVARMAPGGAASPASAGGVHVNTVGLYRMHIGESGASERMRTDMSEHPRPDAFGDPSAFGGTGAFGDVGNAGRPFGQGGLPSQFGRGAFEFGQQQQLRELQRFQERQHAQQREQQQFYGAGGFDFDAGQPFHPHTSMQAHAPTQTRSQHHLPAHTSPHSHSSPHAYSPMQRTLQGSHAQHPHSPIHTLSPALSDFRAGSEYSHSSSSSSSRGGSVSSGSGSVRMLAGAGGAWSPQSGVDFGGYHIKSEYSELGMAFGQWVPPDASSPRRPHRARRSQCRPQTRH</sequence>
<protein>
    <submittedName>
        <fullName evidence="2">Uncharacterized protein</fullName>
    </submittedName>
</protein>
<feature type="compositionally biased region" description="Low complexity" evidence="1">
    <location>
        <begin position="176"/>
        <end position="191"/>
    </location>
</feature>
<gene>
    <name evidence="2" type="ORF">PHACADRAFT_163117</name>
</gene>
<feature type="region of interest" description="Disordered" evidence="1">
    <location>
        <begin position="143"/>
        <end position="243"/>
    </location>
</feature>